<dbReference type="EMBL" id="CP002873">
    <property type="protein sequence ID" value="AGA66834.1"/>
    <property type="molecule type" value="Genomic_DNA"/>
</dbReference>
<evidence type="ECO:0000313" key="4">
    <source>
        <dbReference type="Proteomes" id="UP000010793"/>
    </source>
</evidence>
<feature type="domain" description="Response regulatory" evidence="2">
    <location>
        <begin position="5"/>
        <end position="118"/>
    </location>
</feature>
<dbReference type="Pfam" id="PF00072">
    <property type="entry name" value="Response_reg"/>
    <property type="match status" value="1"/>
</dbReference>
<gene>
    <name evidence="3" type="ORF">BPP43_08185</name>
</gene>
<keyword evidence="4" id="KW-1185">Reference proteome</keyword>
<accession>A0A3B6VP17</accession>
<evidence type="ECO:0000256" key="1">
    <source>
        <dbReference type="PROSITE-ProRule" id="PRU00169"/>
    </source>
</evidence>
<dbReference type="AlphaFoldDB" id="A0A3B6VP17"/>
<dbReference type="RefSeq" id="WP_013244316.1">
    <property type="nucleotide sequence ID" value="NC_019908.1"/>
</dbReference>
<dbReference type="KEGG" id="bpip:BPP43_08185"/>
<reference evidence="3 4" key="1">
    <citation type="journal article" date="2013" name="Genome Announc.">
        <title>Complete Genome Sequence of the Porcine Strain Brachyspira pilosicoli P43/6/78(T.).</title>
        <authorList>
            <person name="Lin C."/>
            <person name="den Bakker H.C."/>
            <person name="Suzuki H."/>
            <person name="Lefebure T."/>
            <person name="Ponnala L."/>
            <person name="Sun Q."/>
            <person name="Stanhope M.J."/>
            <person name="Wiedmann M."/>
            <person name="Duhamel G.E."/>
        </authorList>
    </citation>
    <scope>NUCLEOTIDE SEQUENCE [LARGE SCALE GENOMIC DNA]</scope>
    <source>
        <strain evidence="3 4">P43/6/78</strain>
    </source>
</reference>
<dbReference type="PROSITE" id="PS50110">
    <property type="entry name" value="RESPONSE_REGULATORY"/>
    <property type="match status" value="1"/>
</dbReference>
<dbReference type="SUPFAM" id="SSF52172">
    <property type="entry name" value="CheY-like"/>
    <property type="match status" value="1"/>
</dbReference>
<dbReference type="InterPro" id="IPR001789">
    <property type="entry name" value="Sig_transdc_resp-reg_receiver"/>
</dbReference>
<organism evidence="3 4">
    <name type="scientific">Brachyspira pilosicoli P43/6/78</name>
    <dbReference type="NCBI Taxonomy" id="1042417"/>
    <lineage>
        <taxon>Bacteria</taxon>
        <taxon>Pseudomonadati</taxon>
        <taxon>Spirochaetota</taxon>
        <taxon>Spirochaetia</taxon>
        <taxon>Brachyspirales</taxon>
        <taxon>Brachyspiraceae</taxon>
        <taxon>Brachyspira</taxon>
    </lineage>
</organism>
<protein>
    <submittedName>
        <fullName evidence="3">Putative CheY1 response regulator</fullName>
    </submittedName>
</protein>
<dbReference type="GeneID" id="56439943"/>
<dbReference type="Proteomes" id="UP000010793">
    <property type="component" value="Chromosome"/>
</dbReference>
<dbReference type="InterPro" id="IPR011006">
    <property type="entry name" value="CheY-like_superfamily"/>
</dbReference>
<dbReference type="Gene3D" id="3.40.50.2300">
    <property type="match status" value="1"/>
</dbReference>
<sequence>MKENTVILVDDDGITLNKTKALLESSSIKVLTAENLYELMSKIYKYNIDTLIFNPNLVWINVIEFITELKKVNNELDFKIFFISENIDKSLKEEAKKLNIKYINNNSNINKIIQDLVK</sequence>
<proteinExistence type="predicted"/>
<comment type="caution">
    <text evidence="1">Lacks conserved residue(s) required for the propagation of feature annotation.</text>
</comment>
<dbReference type="GO" id="GO:0000160">
    <property type="term" value="P:phosphorelay signal transduction system"/>
    <property type="evidence" value="ECO:0007669"/>
    <property type="project" value="InterPro"/>
</dbReference>
<evidence type="ECO:0000259" key="2">
    <source>
        <dbReference type="PROSITE" id="PS50110"/>
    </source>
</evidence>
<name>A0A3B6VP17_BRAPL</name>
<evidence type="ECO:0000313" key="3">
    <source>
        <dbReference type="EMBL" id="AGA66834.1"/>
    </source>
</evidence>